<evidence type="ECO:0000256" key="3">
    <source>
        <dbReference type="ARBA" id="ARBA00022840"/>
    </source>
</evidence>
<dbReference type="GO" id="GO:0016887">
    <property type="term" value="F:ATP hydrolysis activity"/>
    <property type="evidence" value="ECO:0007669"/>
    <property type="project" value="InterPro"/>
</dbReference>
<comment type="function">
    <text evidence="5">Part of the ABC transporter complex HmuTUV involved in hemin import. Responsible for energy coupling to the transport system.</text>
</comment>
<dbReference type="GO" id="GO:0005524">
    <property type="term" value="F:ATP binding"/>
    <property type="evidence" value="ECO:0007669"/>
    <property type="project" value="UniProtKB-KW"/>
</dbReference>
<protein>
    <submittedName>
        <fullName evidence="7">Heme ABC transporter ATP-binding protein</fullName>
    </submittedName>
</protein>
<name>A0A1Q2GU99_9GAMM</name>
<dbReference type="PROSITE" id="PS50893">
    <property type="entry name" value="ABC_TRANSPORTER_2"/>
    <property type="match status" value="1"/>
</dbReference>
<dbReference type="EMBL" id="CP019628">
    <property type="protein sequence ID" value="AQP98686.1"/>
    <property type="molecule type" value="Genomic_DNA"/>
</dbReference>
<accession>A0A1Q2GU99</accession>
<dbReference type="InterPro" id="IPR003439">
    <property type="entry name" value="ABC_transporter-like_ATP-bd"/>
</dbReference>
<sequence length="261" mass="28927">MLCANNISAQIGLKYLLNNVDFYVKPKEVIVIIGPNGAGKSSLLKALCGDIKLTQGSILLDEQPLHTYTVEDLATRRAVLTQNYELDFPFTVSEVVDMSHFAHQMQYSRQTLKEFSNQAIEALGITHLKDHTFTQLSGGEKQRVQLARVLCQIQPTLKINKPAYLLIDEPTSSLDIFHQYDVMAQAKNIAQQGAGVVAVIHDLSLAASFADRIYMINNGVIEATGPPEEVLTAERLKHVYNINAQLNNSVPNMLPHIQISC</sequence>
<evidence type="ECO:0000256" key="2">
    <source>
        <dbReference type="ARBA" id="ARBA00022741"/>
    </source>
</evidence>
<dbReference type="PROSITE" id="PS00211">
    <property type="entry name" value="ABC_TRANSPORTER_1"/>
    <property type="match status" value="1"/>
</dbReference>
<keyword evidence="2" id="KW-0547">Nucleotide-binding</keyword>
<organism evidence="7 8">
    <name type="scientific">Pseudoalteromonas aliena</name>
    <dbReference type="NCBI Taxonomy" id="247523"/>
    <lineage>
        <taxon>Bacteria</taxon>
        <taxon>Pseudomonadati</taxon>
        <taxon>Pseudomonadota</taxon>
        <taxon>Gammaproteobacteria</taxon>
        <taxon>Alteromonadales</taxon>
        <taxon>Pseudoalteromonadaceae</taxon>
        <taxon>Pseudoalteromonas</taxon>
    </lineage>
</organism>
<evidence type="ECO:0000256" key="5">
    <source>
        <dbReference type="ARBA" id="ARBA00037066"/>
    </source>
</evidence>
<evidence type="ECO:0000259" key="6">
    <source>
        <dbReference type="PROSITE" id="PS50893"/>
    </source>
</evidence>
<dbReference type="InterPro" id="IPR003593">
    <property type="entry name" value="AAA+_ATPase"/>
</dbReference>
<dbReference type="SMART" id="SM00382">
    <property type="entry name" value="AAA"/>
    <property type="match status" value="1"/>
</dbReference>
<keyword evidence="3 7" id="KW-0067">ATP-binding</keyword>
<dbReference type="PANTHER" id="PTHR42794:SF1">
    <property type="entry name" value="HEMIN IMPORT ATP-BINDING PROTEIN HMUV"/>
    <property type="match status" value="1"/>
</dbReference>
<evidence type="ECO:0000256" key="1">
    <source>
        <dbReference type="ARBA" id="ARBA00022448"/>
    </source>
</evidence>
<keyword evidence="4" id="KW-1278">Translocase</keyword>
<dbReference type="PANTHER" id="PTHR42794">
    <property type="entry name" value="HEMIN IMPORT ATP-BINDING PROTEIN HMUV"/>
    <property type="match status" value="1"/>
</dbReference>
<dbReference type="Gene3D" id="3.40.50.300">
    <property type="entry name" value="P-loop containing nucleotide triphosphate hydrolases"/>
    <property type="match status" value="1"/>
</dbReference>
<dbReference type="NCBIfam" id="NF010068">
    <property type="entry name" value="PRK13548.1"/>
    <property type="match status" value="1"/>
</dbReference>
<reference evidence="7 8" key="1">
    <citation type="submission" date="2017-02" db="EMBL/GenBank/DDBJ databases">
        <title>Complete genome sequence of the cold-active Pseudoalteromonas aliena strain EH1 isolated from Arctic seawater.</title>
        <authorList>
            <person name="Kim E."/>
            <person name="Heo E."/>
            <person name="Kim H."/>
            <person name="Kim D."/>
        </authorList>
    </citation>
    <scope>NUCLEOTIDE SEQUENCE [LARGE SCALE GENOMIC DNA]</scope>
    <source>
        <strain evidence="7 8">EH1</strain>
    </source>
</reference>
<dbReference type="CDD" id="cd03214">
    <property type="entry name" value="ABC_Iron-Siderophores_B12_Hemin"/>
    <property type="match status" value="1"/>
</dbReference>
<keyword evidence="1" id="KW-0813">Transport</keyword>
<dbReference type="Pfam" id="PF00005">
    <property type="entry name" value="ABC_tran"/>
    <property type="match status" value="1"/>
</dbReference>
<evidence type="ECO:0000313" key="7">
    <source>
        <dbReference type="EMBL" id="AQP98686.1"/>
    </source>
</evidence>
<feature type="domain" description="ABC transporter" evidence="6">
    <location>
        <begin position="2"/>
        <end position="243"/>
    </location>
</feature>
<dbReference type="InterPro" id="IPR027417">
    <property type="entry name" value="P-loop_NTPase"/>
</dbReference>
<dbReference type="SUPFAM" id="SSF52540">
    <property type="entry name" value="P-loop containing nucleoside triphosphate hydrolases"/>
    <property type="match status" value="1"/>
</dbReference>
<dbReference type="KEGG" id="paln:B0W48_02050"/>
<proteinExistence type="predicted"/>
<dbReference type="Proteomes" id="UP000188243">
    <property type="component" value="Chromosome"/>
</dbReference>
<gene>
    <name evidence="7" type="ORF">B0W48_02050</name>
</gene>
<dbReference type="RefSeq" id="WP_077535410.1">
    <property type="nucleotide sequence ID" value="NZ_CP019628.1"/>
</dbReference>
<evidence type="ECO:0000256" key="4">
    <source>
        <dbReference type="ARBA" id="ARBA00022967"/>
    </source>
</evidence>
<dbReference type="STRING" id="247523.B0W48_02050"/>
<dbReference type="AlphaFoldDB" id="A0A1Q2GU99"/>
<evidence type="ECO:0000313" key="8">
    <source>
        <dbReference type="Proteomes" id="UP000188243"/>
    </source>
</evidence>
<dbReference type="InterPro" id="IPR017871">
    <property type="entry name" value="ABC_transporter-like_CS"/>
</dbReference>